<evidence type="ECO:0000313" key="1">
    <source>
        <dbReference type="EMBL" id="PLN82849.1"/>
    </source>
</evidence>
<protein>
    <submittedName>
        <fullName evidence="1">Uncharacterized protein</fullName>
    </submittedName>
</protein>
<dbReference type="Proteomes" id="UP000235023">
    <property type="component" value="Unassembled WGS sequence"/>
</dbReference>
<keyword evidence="2" id="KW-1185">Reference proteome</keyword>
<gene>
    <name evidence="1" type="ORF">BDW42DRAFT_72309</name>
</gene>
<reference evidence="2" key="1">
    <citation type="submission" date="2017-12" db="EMBL/GenBank/DDBJ databases">
        <authorList>
            <consortium name="DOE Joint Genome Institute"/>
            <person name="Mondo S.J."/>
            <person name="Kjaerbolling I."/>
            <person name="Vesth T.C."/>
            <person name="Frisvad J.C."/>
            <person name="Nybo J.L."/>
            <person name="Theobald S."/>
            <person name="Kuo A."/>
            <person name="Bowyer P."/>
            <person name="Matsuda Y."/>
            <person name="Lyhne E.K."/>
            <person name="Kogle M.E."/>
            <person name="Clum A."/>
            <person name="Lipzen A."/>
            <person name="Salamov A."/>
            <person name="Ngan C.Y."/>
            <person name="Daum C."/>
            <person name="Chiniquy J."/>
            <person name="Barry K."/>
            <person name="LaButti K."/>
            <person name="Haridas S."/>
            <person name="Simmons B.A."/>
            <person name="Magnuson J.K."/>
            <person name="Mortensen U.H."/>
            <person name="Larsen T.O."/>
            <person name="Grigoriev I.V."/>
            <person name="Baker S.E."/>
            <person name="Andersen M.R."/>
            <person name="Nordberg H.P."/>
            <person name="Cantor M.N."/>
            <person name="Hua S.X."/>
        </authorList>
    </citation>
    <scope>NUCLEOTIDE SEQUENCE [LARGE SCALE GENOMIC DNA]</scope>
    <source>
        <strain evidence="2">IBT 19404</strain>
    </source>
</reference>
<organism evidence="1 2">
    <name type="scientific">Aspergillus taichungensis</name>
    <dbReference type="NCBI Taxonomy" id="482145"/>
    <lineage>
        <taxon>Eukaryota</taxon>
        <taxon>Fungi</taxon>
        <taxon>Dikarya</taxon>
        <taxon>Ascomycota</taxon>
        <taxon>Pezizomycotina</taxon>
        <taxon>Eurotiomycetes</taxon>
        <taxon>Eurotiomycetidae</taxon>
        <taxon>Eurotiales</taxon>
        <taxon>Aspergillaceae</taxon>
        <taxon>Aspergillus</taxon>
        <taxon>Aspergillus subgen. Circumdati</taxon>
    </lineage>
</organism>
<name>A0A2J5HZD8_9EURO</name>
<sequence length="84" mass="9567">MANRSNILSTPLSATPFWLGGETGFRGYCGESQRHWLICGPIRRLDERRRTLRDDRIQHGIILQTAQSQPQKVLCTATVPYLGR</sequence>
<dbReference type="EMBL" id="KZ559523">
    <property type="protein sequence ID" value="PLN82849.1"/>
    <property type="molecule type" value="Genomic_DNA"/>
</dbReference>
<accession>A0A2J5HZD8</accession>
<dbReference type="AlphaFoldDB" id="A0A2J5HZD8"/>
<proteinExistence type="predicted"/>
<evidence type="ECO:0000313" key="2">
    <source>
        <dbReference type="Proteomes" id="UP000235023"/>
    </source>
</evidence>